<protein>
    <recommendedName>
        <fullName evidence="4">DUF3592 domain-containing protein</fullName>
    </recommendedName>
</protein>
<keyword evidence="1" id="KW-0812">Transmembrane</keyword>
<gene>
    <name evidence="2" type="ORF">OKA05_02465</name>
</gene>
<evidence type="ECO:0000313" key="3">
    <source>
        <dbReference type="Proteomes" id="UP001320876"/>
    </source>
</evidence>
<name>A0ABT3GCQ5_9BACT</name>
<proteinExistence type="predicted"/>
<evidence type="ECO:0000313" key="2">
    <source>
        <dbReference type="EMBL" id="MCW1921397.1"/>
    </source>
</evidence>
<keyword evidence="3" id="KW-1185">Reference proteome</keyword>
<sequence length="145" mass="15431">MSRFKLVAIVALVAGPIVAFMGFKEKLRIDKIEKNGVEVAGIPTGGEMRKGRKGAKTYKINVVYPVGGKNTKEFKVTRSYFETISSGDALTVDTVPVKYLADQPDEAIIVGGSDDDRAMLPFGIGAFVLGGAGTAFLFRKGARAA</sequence>
<organism evidence="2 3">
    <name type="scientific">Luteolibacter arcticus</name>
    <dbReference type="NCBI Taxonomy" id="1581411"/>
    <lineage>
        <taxon>Bacteria</taxon>
        <taxon>Pseudomonadati</taxon>
        <taxon>Verrucomicrobiota</taxon>
        <taxon>Verrucomicrobiia</taxon>
        <taxon>Verrucomicrobiales</taxon>
        <taxon>Verrucomicrobiaceae</taxon>
        <taxon>Luteolibacter</taxon>
    </lineage>
</organism>
<dbReference type="EMBL" id="JAPDDT010000001">
    <property type="protein sequence ID" value="MCW1921397.1"/>
    <property type="molecule type" value="Genomic_DNA"/>
</dbReference>
<evidence type="ECO:0008006" key="4">
    <source>
        <dbReference type="Google" id="ProtNLM"/>
    </source>
</evidence>
<accession>A0ABT3GCQ5</accession>
<dbReference type="Proteomes" id="UP001320876">
    <property type="component" value="Unassembled WGS sequence"/>
</dbReference>
<dbReference type="RefSeq" id="WP_264485506.1">
    <property type="nucleotide sequence ID" value="NZ_JAPDDT010000001.1"/>
</dbReference>
<comment type="caution">
    <text evidence="2">The sequence shown here is derived from an EMBL/GenBank/DDBJ whole genome shotgun (WGS) entry which is preliminary data.</text>
</comment>
<keyword evidence="1" id="KW-1133">Transmembrane helix</keyword>
<reference evidence="2 3" key="1">
    <citation type="submission" date="2022-10" db="EMBL/GenBank/DDBJ databases">
        <title>Luteolibacter arcticus strain CCTCC AB 2014275, whole genome shotgun sequencing project.</title>
        <authorList>
            <person name="Zhao G."/>
            <person name="Shen L."/>
        </authorList>
    </citation>
    <scope>NUCLEOTIDE SEQUENCE [LARGE SCALE GENOMIC DNA]</scope>
    <source>
        <strain evidence="2 3">CCTCC AB 2014275</strain>
    </source>
</reference>
<feature type="transmembrane region" description="Helical" evidence="1">
    <location>
        <begin position="118"/>
        <end position="138"/>
    </location>
</feature>
<evidence type="ECO:0000256" key="1">
    <source>
        <dbReference type="SAM" id="Phobius"/>
    </source>
</evidence>
<keyword evidence="1" id="KW-0472">Membrane</keyword>